<keyword evidence="1" id="KW-0547">Nucleotide-binding</keyword>
<keyword evidence="4" id="KW-1185">Reference proteome</keyword>
<dbReference type="InterPro" id="IPR020849">
    <property type="entry name" value="Small_GTPase_Ras-type"/>
</dbReference>
<evidence type="ECO:0000256" key="2">
    <source>
        <dbReference type="ARBA" id="ARBA00023134"/>
    </source>
</evidence>
<evidence type="ECO:0000256" key="1">
    <source>
        <dbReference type="ARBA" id="ARBA00022741"/>
    </source>
</evidence>
<dbReference type="PROSITE" id="PS51419">
    <property type="entry name" value="RAB"/>
    <property type="match status" value="1"/>
</dbReference>
<evidence type="ECO:0000313" key="4">
    <source>
        <dbReference type="Proteomes" id="UP001211907"/>
    </source>
</evidence>
<dbReference type="SMART" id="SM00175">
    <property type="entry name" value="RAB"/>
    <property type="match status" value="1"/>
</dbReference>
<dbReference type="GO" id="GO:0003924">
    <property type="term" value="F:GTPase activity"/>
    <property type="evidence" value="ECO:0007669"/>
    <property type="project" value="InterPro"/>
</dbReference>
<dbReference type="AlphaFoldDB" id="A0AAD5XIK8"/>
<dbReference type="SMART" id="SM00174">
    <property type="entry name" value="RHO"/>
    <property type="match status" value="1"/>
</dbReference>
<gene>
    <name evidence="3" type="primary">RAS2_3</name>
    <name evidence="3" type="ORF">HK100_012477</name>
</gene>
<comment type="caution">
    <text evidence="3">The sequence shown here is derived from an EMBL/GenBank/DDBJ whole genome shotgun (WGS) entry which is preliminary data.</text>
</comment>
<dbReference type="PANTHER" id="PTHR24070">
    <property type="entry name" value="RAS, DI-RAS, AND RHEB FAMILY MEMBERS OF SMALL GTPASE SUPERFAMILY"/>
    <property type="match status" value="1"/>
</dbReference>
<dbReference type="InterPro" id="IPR001806">
    <property type="entry name" value="Small_GTPase"/>
</dbReference>
<keyword evidence="2" id="KW-0342">GTP-binding</keyword>
<organism evidence="3 4">
    <name type="scientific">Physocladia obscura</name>
    <dbReference type="NCBI Taxonomy" id="109957"/>
    <lineage>
        <taxon>Eukaryota</taxon>
        <taxon>Fungi</taxon>
        <taxon>Fungi incertae sedis</taxon>
        <taxon>Chytridiomycota</taxon>
        <taxon>Chytridiomycota incertae sedis</taxon>
        <taxon>Chytridiomycetes</taxon>
        <taxon>Chytridiales</taxon>
        <taxon>Chytriomycetaceae</taxon>
        <taxon>Physocladia</taxon>
    </lineage>
</organism>
<name>A0AAD5XIK8_9FUNG</name>
<sequence length="395" mass="45029">MIESWMNSANAFVFVFSITSKKSFTRVEKFLARTASLRGDAKTPFLIIGNKSDLEAEREVSVKEGEILASTFECDYVETSAKTRSNVQLKAIITFGNTALRMVLYRVVVLGDGSVGKTALTTQKYDPTIEDSYRKQVVIDNEPCILEVLDTAGQEEYTALRDQWIRDGEGFVLVFSITSRTSFHHIERFREQIMRVKDLNDDAPMPIIIVGNKCDRFSEREVSHTEGLALARRLNADFIETSARTKENVERLHDQWIREGDGFMLVYSITSRSSFQHIERLRDQIIRAKDLNDNSAPTIPVILVGNMCDRAGERKVKRSDGIALALSLKADFIETSALTRENVESAYFTLVRAIRFQAEKFEKYREEFEKSLEERMNSRTGKYSIKSARNGCITM</sequence>
<dbReference type="PROSITE" id="PS51421">
    <property type="entry name" value="RAS"/>
    <property type="match status" value="2"/>
</dbReference>
<dbReference type="SMART" id="SM00173">
    <property type="entry name" value="RAS"/>
    <property type="match status" value="2"/>
</dbReference>
<dbReference type="InterPro" id="IPR027417">
    <property type="entry name" value="P-loop_NTPase"/>
</dbReference>
<reference evidence="3" key="1">
    <citation type="submission" date="2020-05" db="EMBL/GenBank/DDBJ databases">
        <title>Phylogenomic resolution of chytrid fungi.</title>
        <authorList>
            <person name="Stajich J.E."/>
            <person name="Amses K."/>
            <person name="Simmons R."/>
            <person name="Seto K."/>
            <person name="Myers J."/>
            <person name="Bonds A."/>
            <person name="Quandt C.A."/>
            <person name="Barry K."/>
            <person name="Liu P."/>
            <person name="Grigoriev I."/>
            <person name="Longcore J.E."/>
            <person name="James T.Y."/>
        </authorList>
    </citation>
    <scope>NUCLEOTIDE SEQUENCE</scope>
    <source>
        <strain evidence="3">JEL0513</strain>
    </source>
</reference>
<dbReference type="Gene3D" id="3.40.50.300">
    <property type="entry name" value="P-loop containing nucleotide triphosphate hydrolases"/>
    <property type="match status" value="3"/>
</dbReference>
<dbReference type="SUPFAM" id="SSF52540">
    <property type="entry name" value="P-loop containing nucleoside triphosphate hydrolases"/>
    <property type="match status" value="3"/>
</dbReference>
<dbReference type="EMBL" id="JADGJH010000009">
    <property type="protein sequence ID" value="KAJ3142625.1"/>
    <property type="molecule type" value="Genomic_DNA"/>
</dbReference>
<dbReference type="Pfam" id="PF00071">
    <property type="entry name" value="Ras"/>
    <property type="match status" value="2"/>
</dbReference>
<protein>
    <submittedName>
        <fullName evidence="3">Ras GTPase ras2</fullName>
    </submittedName>
</protein>
<dbReference type="PROSITE" id="PS51420">
    <property type="entry name" value="RHO"/>
    <property type="match status" value="1"/>
</dbReference>
<dbReference type="GO" id="GO:0016020">
    <property type="term" value="C:membrane"/>
    <property type="evidence" value="ECO:0007669"/>
    <property type="project" value="InterPro"/>
</dbReference>
<accession>A0AAD5XIK8</accession>
<dbReference type="SMART" id="SM00176">
    <property type="entry name" value="RAN"/>
    <property type="match status" value="1"/>
</dbReference>
<dbReference type="GO" id="GO:0007165">
    <property type="term" value="P:signal transduction"/>
    <property type="evidence" value="ECO:0007669"/>
    <property type="project" value="InterPro"/>
</dbReference>
<dbReference type="InterPro" id="IPR005225">
    <property type="entry name" value="Small_GTP-bd"/>
</dbReference>
<dbReference type="Proteomes" id="UP001211907">
    <property type="component" value="Unassembled WGS sequence"/>
</dbReference>
<dbReference type="GO" id="GO:0005525">
    <property type="term" value="F:GTP binding"/>
    <property type="evidence" value="ECO:0007669"/>
    <property type="project" value="UniProtKB-KW"/>
</dbReference>
<dbReference type="PRINTS" id="PR00449">
    <property type="entry name" value="RASTRNSFRMNG"/>
</dbReference>
<dbReference type="NCBIfam" id="TIGR00231">
    <property type="entry name" value="small_GTP"/>
    <property type="match status" value="1"/>
</dbReference>
<evidence type="ECO:0000313" key="3">
    <source>
        <dbReference type="EMBL" id="KAJ3142625.1"/>
    </source>
</evidence>
<proteinExistence type="predicted"/>